<reference evidence="1 2" key="1">
    <citation type="submission" date="2018-05" db="EMBL/GenBank/DDBJ databases">
        <title>Pedobacter paludis sp. nov., isolated from wetland soil.</title>
        <authorList>
            <person name="Zhang Y."/>
            <person name="Wang G."/>
        </authorList>
    </citation>
    <scope>NUCLEOTIDE SEQUENCE [LARGE SCALE GENOMIC DNA]</scope>
    <source>
        <strain evidence="1 2">KCTC22721</strain>
    </source>
</reference>
<organism evidence="1 2">
    <name type="scientific">Pedobacter yonginense</name>
    <dbReference type="NCBI Taxonomy" id="651869"/>
    <lineage>
        <taxon>Bacteria</taxon>
        <taxon>Pseudomonadati</taxon>
        <taxon>Bacteroidota</taxon>
        <taxon>Sphingobacteriia</taxon>
        <taxon>Sphingobacteriales</taxon>
        <taxon>Sphingobacteriaceae</taxon>
        <taxon>Pedobacter</taxon>
    </lineage>
</organism>
<dbReference type="Proteomes" id="UP000245379">
    <property type="component" value="Unassembled WGS sequence"/>
</dbReference>
<protein>
    <recommendedName>
        <fullName evidence="3">Histidine kinase</fullName>
    </recommendedName>
</protein>
<dbReference type="RefSeq" id="WP_109924523.1">
    <property type="nucleotide sequence ID" value="NZ_QGNZ01000001.1"/>
</dbReference>
<evidence type="ECO:0000313" key="2">
    <source>
        <dbReference type="Proteomes" id="UP000245379"/>
    </source>
</evidence>
<dbReference type="EMBL" id="QGNZ01000001">
    <property type="protein sequence ID" value="PWS29094.1"/>
    <property type="molecule type" value="Genomic_DNA"/>
</dbReference>
<accession>A0A317EQY6</accession>
<dbReference type="AlphaFoldDB" id="A0A317EQY6"/>
<sequence>MEIPKPETKALEPIIETEEDLRLAIFLKAEIEKDNLASFLYDDVAQLLSQLDGQSNISLSPALQLAISKTLNQVKKVSFALKPSVYETHGLFAALKALFSNRFNIDSEDAFNDFIKLPDHLSEELEQAIFRLTQQTLDCIDIHVLIGLNMSVKRLDDNVIRLTYSFAFDPKAPLLPRTDFAEQLRSIVYLLSGKLIFREYAQNEVEVVVYLEGNNFR</sequence>
<gene>
    <name evidence="1" type="ORF">DHW03_04495</name>
</gene>
<comment type="caution">
    <text evidence="1">The sequence shown here is derived from an EMBL/GenBank/DDBJ whole genome shotgun (WGS) entry which is preliminary data.</text>
</comment>
<proteinExistence type="predicted"/>
<evidence type="ECO:0000313" key="1">
    <source>
        <dbReference type="EMBL" id="PWS29094.1"/>
    </source>
</evidence>
<name>A0A317EQY6_9SPHI</name>
<keyword evidence="2" id="KW-1185">Reference proteome</keyword>
<dbReference type="OrthoDB" id="5401121at2"/>
<evidence type="ECO:0008006" key="3">
    <source>
        <dbReference type="Google" id="ProtNLM"/>
    </source>
</evidence>